<feature type="region of interest" description="Disordered" evidence="1">
    <location>
        <begin position="197"/>
        <end position="217"/>
    </location>
</feature>
<keyword evidence="2" id="KW-0812">Transmembrane</keyword>
<evidence type="ECO:0000313" key="4">
    <source>
        <dbReference type="Proteomes" id="UP000075902"/>
    </source>
</evidence>
<feature type="transmembrane region" description="Helical" evidence="2">
    <location>
        <begin position="12"/>
        <end position="34"/>
    </location>
</feature>
<dbReference type="EnsemblMetazoa" id="AMEC011062-RA">
    <property type="protein sequence ID" value="AMEC011062-PA"/>
    <property type="gene ID" value="AMEC011062"/>
</dbReference>
<keyword evidence="2" id="KW-0472">Membrane</keyword>
<dbReference type="AlphaFoldDB" id="A0A182TZA8"/>
<keyword evidence="4" id="KW-1185">Reference proteome</keyword>
<evidence type="ECO:0000313" key="3">
    <source>
        <dbReference type="EnsemblMetazoa" id="AMEC011062-PA"/>
    </source>
</evidence>
<feature type="compositionally biased region" description="Polar residues" evidence="1">
    <location>
        <begin position="201"/>
        <end position="217"/>
    </location>
</feature>
<evidence type="ECO:0000256" key="2">
    <source>
        <dbReference type="SAM" id="Phobius"/>
    </source>
</evidence>
<sequence>MGVMFAPETTVAASGCRFSCVYLLLISSLLFLVISSRRFSRPSLGVPGVLLLAAGRPASFSSSPFSSPSGSDGAVVAVVTLAGTVSPPSGVGKERSSSGTRLIARSMPTRRFCSRAGRSSVSISTARGVTGSRIGSNRRYTIDGCGWVVALLHATVDEAGAAPAAAAAAAEELGFARVRLGSNAKVRILRPDQRFIKSPQMEHQGSRDSQWPTVTPA</sequence>
<keyword evidence="2" id="KW-1133">Transmembrane helix</keyword>
<name>A0A182TZA8_9DIPT</name>
<reference evidence="3" key="2">
    <citation type="submission" date="2020-05" db="UniProtKB">
        <authorList>
            <consortium name="EnsemblMetazoa"/>
        </authorList>
    </citation>
    <scope>IDENTIFICATION</scope>
    <source>
        <strain evidence="3">CM1001059</strain>
    </source>
</reference>
<organism evidence="3 4">
    <name type="scientific">Anopheles melas</name>
    <dbReference type="NCBI Taxonomy" id="34690"/>
    <lineage>
        <taxon>Eukaryota</taxon>
        <taxon>Metazoa</taxon>
        <taxon>Ecdysozoa</taxon>
        <taxon>Arthropoda</taxon>
        <taxon>Hexapoda</taxon>
        <taxon>Insecta</taxon>
        <taxon>Pterygota</taxon>
        <taxon>Neoptera</taxon>
        <taxon>Endopterygota</taxon>
        <taxon>Diptera</taxon>
        <taxon>Nematocera</taxon>
        <taxon>Culicoidea</taxon>
        <taxon>Culicidae</taxon>
        <taxon>Anophelinae</taxon>
        <taxon>Anopheles</taxon>
    </lineage>
</organism>
<reference evidence="4" key="1">
    <citation type="submission" date="2014-01" db="EMBL/GenBank/DDBJ databases">
        <title>The Genome Sequence of Anopheles melas CM1001059_A (V2).</title>
        <authorList>
            <consortium name="The Broad Institute Genomics Platform"/>
            <person name="Neafsey D.E."/>
            <person name="Besansky N."/>
            <person name="Howell P."/>
            <person name="Walton C."/>
            <person name="Young S.K."/>
            <person name="Zeng Q."/>
            <person name="Gargeya S."/>
            <person name="Fitzgerald M."/>
            <person name="Haas B."/>
            <person name="Abouelleil A."/>
            <person name="Allen A.W."/>
            <person name="Alvarado L."/>
            <person name="Arachchi H.M."/>
            <person name="Berlin A.M."/>
            <person name="Chapman S.B."/>
            <person name="Gainer-Dewar J."/>
            <person name="Goldberg J."/>
            <person name="Griggs A."/>
            <person name="Gujja S."/>
            <person name="Hansen M."/>
            <person name="Howarth C."/>
            <person name="Imamovic A."/>
            <person name="Ireland A."/>
            <person name="Larimer J."/>
            <person name="McCowan C."/>
            <person name="Murphy C."/>
            <person name="Pearson M."/>
            <person name="Poon T.W."/>
            <person name="Priest M."/>
            <person name="Roberts A."/>
            <person name="Saif S."/>
            <person name="Shea T."/>
            <person name="Sisk P."/>
            <person name="Sykes S."/>
            <person name="Wortman J."/>
            <person name="Nusbaum C."/>
            <person name="Birren B."/>
        </authorList>
    </citation>
    <scope>NUCLEOTIDE SEQUENCE [LARGE SCALE GENOMIC DNA]</scope>
    <source>
        <strain evidence="4">CM1001059</strain>
    </source>
</reference>
<protein>
    <submittedName>
        <fullName evidence="3">Uncharacterized protein</fullName>
    </submittedName>
</protein>
<dbReference type="Proteomes" id="UP000075902">
    <property type="component" value="Unassembled WGS sequence"/>
</dbReference>
<proteinExistence type="predicted"/>
<dbReference type="VEuPathDB" id="VectorBase:AMEC011062"/>
<accession>A0A182TZA8</accession>
<evidence type="ECO:0000256" key="1">
    <source>
        <dbReference type="SAM" id="MobiDB-lite"/>
    </source>
</evidence>